<comment type="caution">
    <text evidence="1">The sequence shown here is derived from an EMBL/GenBank/DDBJ whole genome shotgun (WGS) entry which is preliminary data.</text>
</comment>
<accession>A0A9X9LCU7</accession>
<gene>
    <name evidence="1" type="ORF">BN2614_LOCUS4</name>
</gene>
<dbReference type="Proteomes" id="UP000269945">
    <property type="component" value="Unassembled WGS sequence"/>
</dbReference>
<protein>
    <submittedName>
        <fullName evidence="1">Uncharacterized protein</fullName>
    </submittedName>
</protein>
<proteinExistence type="predicted"/>
<organism evidence="1 2">
    <name type="scientific">Gulo gulo</name>
    <name type="common">Wolverine</name>
    <name type="synonym">Gluton</name>
    <dbReference type="NCBI Taxonomy" id="48420"/>
    <lineage>
        <taxon>Eukaryota</taxon>
        <taxon>Metazoa</taxon>
        <taxon>Chordata</taxon>
        <taxon>Craniata</taxon>
        <taxon>Vertebrata</taxon>
        <taxon>Euteleostomi</taxon>
        <taxon>Mammalia</taxon>
        <taxon>Eutheria</taxon>
        <taxon>Laurasiatheria</taxon>
        <taxon>Carnivora</taxon>
        <taxon>Caniformia</taxon>
        <taxon>Musteloidea</taxon>
        <taxon>Mustelidae</taxon>
        <taxon>Guloninae</taxon>
        <taxon>Gulo</taxon>
    </lineage>
</organism>
<dbReference type="EMBL" id="CYRY02000447">
    <property type="protein sequence ID" value="VCW49957.1"/>
    <property type="molecule type" value="Genomic_DNA"/>
</dbReference>
<evidence type="ECO:0000313" key="1">
    <source>
        <dbReference type="EMBL" id="VCW49957.1"/>
    </source>
</evidence>
<dbReference type="AlphaFoldDB" id="A0A9X9LCU7"/>
<sequence>MDGRGKGEDAGSQSRAVAKQVAVFELKKNEISSNLCMNGQVHLDRCIYN</sequence>
<reference evidence="1 2" key="1">
    <citation type="submission" date="2018-10" db="EMBL/GenBank/DDBJ databases">
        <authorList>
            <person name="Ekblom R."/>
            <person name="Jareborg N."/>
        </authorList>
    </citation>
    <scope>NUCLEOTIDE SEQUENCE [LARGE SCALE GENOMIC DNA]</scope>
    <source>
        <tissue evidence="1">Muscle</tissue>
    </source>
</reference>
<keyword evidence="2" id="KW-1185">Reference proteome</keyword>
<name>A0A9X9LCU7_GULGU</name>
<evidence type="ECO:0000313" key="2">
    <source>
        <dbReference type="Proteomes" id="UP000269945"/>
    </source>
</evidence>